<name>A0A9Q9EGA8_9PEZI</name>
<feature type="region of interest" description="Disordered" evidence="2">
    <location>
        <begin position="139"/>
        <end position="172"/>
    </location>
</feature>
<organism evidence="3 4">
    <name type="scientific">Septoria linicola</name>
    <dbReference type="NCBI Taxonomy" id="215465"/>
    <lineage>
        <taxon>Eukaryota</taxon>
        <taxon>Fungi</taxon>
        <taxon>Dikarya</taxon>
        <taxon>Ascomycota</taxon>
        <taxon>Pezizomycotina</taxon>
        <taxon>Dothideomycetes</taxon>
        <taxon>Dothideomycetidae</taxon>
        <taxon>Mycosphaerellales</taxon>
        <taxon>Mycosphaerellaceae</taxon>
        <taxon>Septoria</taxon>
    </lineage>
</organism>
<keyword evidence="4" id="KW-1185">Reference proteome</keyword>
<evidence type="ECO:0000313" key="3">
    <source>
        <dbReference type="EMBL" id="USW49785.1"/>
    </source>
</evidence>
<dbReference type="EMBL" id="CP099419">
    <property type="protein sequence ID" value="USW49785.1"/>
    <property type="molecule type" value="Genomic_DNA"/>
</dbReference>
<protein>
    <submittedName>
        <fullName evidence="3">Uncharacterized protein</fullName>
    </submittedName>
</protein>
<evidence type="ECO:0000256" key="2">
    <source>
        <dbReference type="SAM" id="MobiDB-lite"/>
    </source>
</evidence>
<evidence type="ECO:0000256" key="1">
    <source>
        <dbReference type="SAM" id="Coils"/>
    </source>
</evidence>
<evidence type="ECO:0000313" key="4">
    <source>
        <dbReference type="Proteomes" id="UP001056384"/>
    </source>
</evidence>
<dbReference type="Proteomes" id="UP001056384">
    <property type="component" value="Chromosome 2"/>
</dbReference>
<proteinExistence type="predicted"/>
<sequence length="258" mass="29092">MHEINALRQANADLTDRITEIQQEAARKAYRAQQQIDQLQNENFDLVQNIKQLKLVKVETKPVIKREIAGAGAEDFERIVQVAEDQKAYIKKLEIDIGEEQAHVCSLRVQLDCLKGASQGVKQQLVSANAKVQKSEQKLETLSKKTTKQEREIKKLKGQDARPASKKKPLPFKTVKNIPKSKHADAGPSKLLANRIPFSSGICSDKMDVDQEEDDEEDLPLAQLVRMKREAMEVDNVSPARQSVNIKREKLGVYSTRA</sequence>
<dbReference type="AlphaFoldDB" id="A0A9Q9EGA8"/>
<keyword evidence="1" id="KW-0175">Coiled coil</keyword>
<dbReference type="OrthoDB" id="3648207at2759"/>
<reference evidence="3" key="1">
    <citation type="submission" date="2022-06" db="EMBL/GenBank/DDBJ databases">
        <title>Complete genome sequences of two strains of the flax pathogen Septoria linicola.</title>
        <authorList>
            <person name="Lapalu N."/>
            <person name="Simon A."/>
            <person name="Demenou B."/>
            <person name="Paumier D."/>
            <person name="Guillot M.-P."/>
            <person name="Gout L."/>
            <person name="Valade R."/>
        </authorList>
    </citation>
    <scope>NUCLEOTIDE SEQUENCE</scope>
    <source>
        <strain evidence="3">SE15195</strain>
    </source>
</reference>
<gene>
    <name evidence="3" type="ORF">Slin15195_G031040</name>
</gene>
<feature type="coiled-coil region" evidence="1">
    <location>
        <begin position="4"/>
        <end position="56"/>
    </location>
</feature>
<accession>A0A9Q9EGA8</accession>
<feature type="compositionally biased region" description="Basic and acidic residues" evidence="2">
    <location>
        <begin position="139"/>
        <end position="160"/>
    </location>
</feature>